<keyword evidence="2" id="KW-1185">Reference proteome</keyword>
<sequence length="321" mass="35561">MAKVAISPLEKPLDCDAILATPRDITVDNWSWRETLAWLQTLDEKNWEESGKSGAGTLDFLGGSYSEFDKKRRALLSTNNYNYDATATRQLLIQKTNPQVFEQWGNCVQAQLSQGGIICYLEDIREKAGTLVVQWRTAPGLKELRDVQVICDGGQIERSFKQGASIDGTKRLLITRESSKDLRGIVNGVAGNSGDYSASFFFPAVDKTTTKLISESKGKYSDRVHVNVGPYDKPSTIAVRVDGRSEYESPGDPWFRVDLIAPGRSIVGPTYKFKAREESSQSHSMFYFLPAGAIAEFSGEMHNEHAVSLGMSIEARVTLTN</sequence>
<dbReference type="GO" id="GO:0004812">
    <property type="term" value="F:aminoacyl-tRNA ligase activity"/>
    <property type="evidence" value="ECO:0007669"/>
    <property type="project" value="UniProtKB-KW"/>
</dbReference>
<organism evidence="1 2">
    <name type="scientific">Bradyrhizobium oligotrophicum S58</name>
    <dbReference type="NCBI Taxonomy" id="1245469"/>
    <lineage>
        <taxon>Bacteria</taxon>
        <taxon>Pseudomonadati</taxon>
        <taxon>Pseudomonadota</taxon>
        <taxon>Alphaproteobacteria</taxon>
        <taxon>Hyphomicrobiales</taxon>
        <taxon>Nitrobacteraceae</taxon>
        <taxon>Bradyrhizobium</taxon>
    </lineage>
</organism>
<dbReference type="GeneID" id="301821024"/>
<evidence type="ECO:0000313" key="2">
    <source>
        <dbReference type="Proteomes" id="UP000011841"/>
    </source>
</evidence>
<keyword evidence="1" id="KW-0030">Aminoacyl-tRNA synthetase</keyword>
<dbReference type="KEGG" id="aol:S58_05460"/>
<name>M4ZJX1_9BRAD</name>
<proteinExistence type="predicted"/>
<reference evidence="1 2" key="1">
    <citation type="journal article" date="2013" name="Appl. Environ. Microbiol.">
        <title>Genome analysis suggests that the soil oligotrophic bacterium Agromonas oligotrophica (Bradyrhizobium oligotrophicum) is a nitrogen-fixing symbiont of Aeschynomene indica.</title>
        <authorList>
            <person name="Okubo T."/>
            <person name="Fukushima S."/>
            <person name="Itakura M."/>
            <person name="Oshima K."/>
            <person name="Longtonglang A."/>
            <person name="Teaumroong N."/>
            <person name="Mitsui H."/>
            <person name="Hattori M."/>
            <person name="Hattori R."/>
            <person name="Hattori T."/>
            <person name="Minamisawa K."/>
        </authorList>
    </citation>
    <scope>NUCLEOTIDE SEQUENCE [LARGE SCALE GENOMIC DNA]</scope>
    <source>
        <strain evidence="1 2">S58</strain>
    </source>
</reference>
<accession>M4ZJX1</accession>
<dbReference type="Proteomes" id="UP000011841">
    <property type="component" value="Chromosome"/>
</dbReference>
<protein>
    <submittedName>
        <fullName evidence="1">Alanyl-tRNA synthetase</fullName>
    </submittedName>
</protein>
<keyword evidence="1" id="KW-0436">Ligase</keyword>
<dbReference type="EMBL" id="AP012603">
    <property type="protein sequence ID" value="BAM86560.1"/>
    <property type="molecule type" value="Genomic_DNA"/>
</dbReference>
<evidence type="ECO:0000313" key="1">
    <source>
        <dbReference type="EMBL" id="BAM86560.1"/>
    </source>
</evidence>
<dbReference type="STRING" id="1245469.S58_05460"/>
<dbReference type="RefSeq" id="WP_015663697.1">
    <property type="nucleotide sequence ID" value="NC_020453.1"/>
</dbReference>
<dbReference type="AlphaFoldDB" id="M4ZJX1"/>
<gene>
    <name evidence="1" type="ORF">S58_05460</name>
</gene>
<dbReference type="HOGENOM" id="CLU_865149_0_0_5"/>